<proteinExistence type="predicted"/>
<dbReference type="OrthoDB" id="5959869at2759"/>
<dbReference type="Proteomes" id="UP001163046">
    <property type="component" value="Unassembled WGS sequence"/>
</dbReference>
<dbReference type="EMBL" id="MU827303">
    <property type="protein sequence ID" value="KAJ7365487.1"/>
    <property type="molecule type" value="Genomic_DNA"/>
</dbReference>
<protein>
    <submittedName>
        <fullName evidence="1">Uncharacterized protein</fullName>
    </submittedName>
</protein>
<name>A0A9X0CLZ2_9CNID</name>
<comment type="caution">
    <text evidence="1">The sequence shown here is derived from an EMBL/GenBank/DDBJ whole genome shotgun (WGS) entry which is preliminary data.</text>
</comment>
<reference evidence="1" key="1">
    <citation type="submission" date="2023-01" db="EMBL/GenBank/DDBJ databases">
        <title>Genome assembly of the deep-sea coral Lophelia pertusa.</title>
        <authorList>
            <person name="Herrera S."/>
            <person name="Cordes E."/>
        </authorList>
    </citation>
    <scope>NUCLEOTIDE SEQUENCE</scope>
    <source>
        <strain evidence="1">USNM1676648</strain>
        <tissue evidence="1">Polyp</tissue>
    </source>
</reference>
<organism evidence="1 2">
    <name type="scientific">Desmophyllum pertusum</name>
    <dbReference type="NCBI Taxonomy" id="174260"/>
    <lineage>
        <taxon>Eukaryota</taxon>
        <taxon>Metazoa</taxon>
        <taxon>Cnidaria</taxon>
        <taxon>Anthozoa</taxon>
        <taxon>Hexacorallia</taxon>
        <taxon>Scleractinia</taxon>
        <taxon>Caryophylliina</taxon>
        <taxon>Caryophylliidae</taxon>
        <taxon>Desmophyllum</taxon>
    </lineage>
</organism>
<sequence>MASLAGRTLRGASRMILQTASSQCGRIASQAGSPKLQTTRALQQVAGFSLVKQAQKQFAVGISRTVSACAMITTASPLATSGSLICSASSSDVLEGSASDDEGLVIEALNNELDDL</sequence>
<accession>A0A9X0CLZ2</accession>
<keyword evidence="2" id="KW-1185">Reference proteome</keyword>
<dbReference type="AlphaFoldDB" id="A0A9X0CLZ2"/>
<evidence type="ECO:0000313" key="2">
    <source>
        <dbReference type="Proteomes" id="UP001163046"/>
    </source>
</evidence>
<gene>
    <name evidence="1" type="ORF">OS493_005595</name>
</gene>
<evidence type="ECO:0000313" key="1">
    <source>
        <dbReference type="EMBL" id="KAJ7365487.1"/>
    </source>
</evidence>